<keyword evidence="3" id="KW-1185">Reference proteome</keyword>
<feature type="region of interest" description="Disordered" evidence="1">
    <location>
        <begin position="1"/>
        <end position="41"/>
    </location>
</feature>
<gene>
    <name evidence="2" type="ORF">M427DRAFT_58781</name>
</gene>
<protein>
    <submittedName>
        <fullName evidence="2">Uncharacterized protein</fullName>
    </submittedName>
</protein>
<accession>A0A139A8T7</accession>
<reference evidence="2 3" key="1">
    <citation type="journal article" date="2015" name="Genome Biol. Evol.">
        <title>Phylogenomic analyses indicate that early fungi evolved digesting cell walls of algal ancestors of land plants.</title>
        <authorList>
            <person name="Chang Y."/>
            <person name="Wang S."/>
            <person name="Sekimoto S."/>
            <person name="Aerts A.L."/>
            <person name="Choi C."/>
            <person name="Clum A."/>
            <person name="LaButti K.M."/>
            <person name="Lindquist E.A."/>
            <person name="Yee Ngan C."/>
            <person name="Ohm R.A."/>
            <person name="Salamov A.A."/>
            <person name="Grigoriev I.V."/>
            <person name="Spatafora J.W."/>
            <person name="Berbee M.L."/>
        </authorList>
    </citation>
    <scope>NUCLEOTIDE SEQUENCE [LARGE SCALE GENOMIC DNA]</scope>
    <source>
        <strain evidence="2 3">JEL478</strain>
    </source>
</reference>
<name>A0A139A8T7_GONPJ</name>
<evidence type="ECO:0000313" key="3">
    <source>
        <dbReference type="Proteomes" id="UP000070544"/>
    </source>
</evidence>
<dbReference type="Proteomes" id="UP000070544">
    <property type="component" value="Unassembled WGS sequence"/>
</dbReference>
<evidence type="ECO:0000313" key="2">
    <source>
        <dbReference type="EMBL" id="KXS13231.1"/>
    </source>
</evidence>
<evidence type="ECO:0000256" key="1">
    <source>
        <dbReference type="SAM" id="MobiDB-lite"/>
    </source>
</evidence>
<organism evidence="2 3">
    <name type="scientific">Gonapodya prolifera (strain JEL478)</name>
    <name type="common">Monoblepharis prolifera</name>
    <dbReference type="NCBI Taxonomy" id="1344416"/>
    <lineage>
        <taxon>Eukaryota</taxon>
        <taxon>Fungi</taxon>
        <taxon>Fungi incertae sedis</taxon>
        <taxon>Chytridiomycota</taxon>
        <taxon>Chytridiomycota incertae sedis</taxon>
        <taxon>Monoblepharidomycetes</taxon>
        <taxon>Monoblepharidales</taxon>
        <taxon>Gonapodyaceae</taxon>
        <taxon>Gonapodya</taxon>
    </lineage>
</organism>
<sequence length="51" mass="5339">MNLVPPPSTPHRLSSFAGERNAPNPPPFVPPASSQTLPPLGHPLLALAFSD</sequence>
<dbReference type="AlphaFoldDB" id="A0A139A8T7"/>
<proteinExistence type="predicted"/>
<dbReference type="EMBL" id="KQ965780">
    <property type="protein sequence ID" value="KXS13231.1"/>
    <property type="molecule type" value="Genomic_DNA"/>
</dbReference>